<comment type="caution">
    <text evidence="3">The sequence shown here is derived from an EMBL/GenBank/DDBJ whole genome shotgun (WGS) entry which is preliminary data.</text>
</comment>
<evidence type="ECO:0000256" key="1">
    <source>
        <dbReference type="SAM" id="MobiDB-lite"/>
    </source>
</evidence>
<protein>
    <submittedName>
        <fullName evidence="3">Uncharacterized protein</fullName>
    </submittedName>
</protein>
<gene>
    <name evidence="3" type="ORF">TSOC_012123</name>
</gene>
<dbReference type="Proteomes" id="UP000236333">
    <property type="component" value="Unassembled WGS sequence"/>
</dbReference>
<dbReference type="AlphaFoldDB" id="A0A2J7ZNW3"/>
<name>A0A2J7ZNW3_9CHLO</name>
<reference evidence="3 4" key="1">
    <citation type="journal article" date="2017" name="Mol. Biol. Evol.">
        <title>The 4-celled Tetrabaena socialis nuclear genome reveals the essential components for genetic control of cell number at the origin of multicellularity in the volvocine lineage.</title>
        <authorList>
            <person name="Featherston J."/>
            <person name="Arakaki Y."/>
            <person name="Hanschen E.R."/>
            <person name="Ferris P.J."/>
            <person name="Michod R.E."/>
            <person name="Olson B.J.S.C."/>
            <person name="Nozaki H."/>
            <person name="Durand P.M."/>
        </authorList>
    </citation>
    <scope>NUCLEOTIDE SEQUENCE [LARGE SCALE GENOMIC DNA]</scope>
    <source>
        <strain evidence="3 4">NIES-571</strain>
    </source>
</reference>
<keyword evidence="4" id="KW-1185">Reference proteome</keyword>
<evidence type="ECO:0000256" key="2">
    <source>
        <dbReference type="SAM" id="Phobius"/>
    </source>
</evidence>
<proteinExistence type="predicted"/>
<evidence type="ECO:0000313" key="4">
    <source>
        <dbReference type="Proteomes" id="UP000236333"/>
    </source>
</evidence>
<dbReference type="EMBL" id="PGGS01000754">
    <property type="protein sequence ID" value="PNH01948.1"/>
    <property type="molecule type" value="Genomic_DNA"/>
</dbReference>
<feature type="region of interest" description="Disordered" evidence="1">
    <location>
        <begin position="1"/>
        <end position="43"/>
    </location>
</feature>
<dbReference type="OrthoDB" id="3355217at2759"/>
<keyword evidence="2" id="KW-0472">Membrane</keyword>
<keyword evidence="2" id="KW-0812">Transmembrane</keyword>
<sequence length="110" mass="11005">MNAVSPAFPVARPGSKGTAGAAGPSRAGRIHQHRHPGPVATQAAPQAALATAALGAAALIGGCLAGVALRRCESCSSRGRVRCEPCRHTGLANHLLWAPAKDPGWGARGS</sequence>
<keyword evidence="2" id="KW-1133">Transmembrane helix</keyword>
<accession>A0A2J7ZNW3</accession>
<organism evidence="3 4">
    <name type="scientific">Tetrabaena socialis</name>
    <dbReference type="NCBI Taxonomy" id="47790"/>
    <lineage>
        <taxon>Eukaryota</taxon>
        <taxon>Viridiplantae</taxon>
        <taxon>Chlorophyta</taxon>
        <taxon>core chlorophytes</taxon>
        <taxon>Chlorophyceae</taxon>
        <taxon>CS clade</taxon>
        <taxon>Chlamydomonadales</taxon>
        <taxon>Tetrabaenaceae</taxon>
        <taxon>Tetrabaena</taxon>
    </lineage>
</organism>
<feature type="transmembrane region" description="Helical" evidence="2">
    <location>
        <begin position="47"/>
        <end position="69"/>
    </location>
</feature>
<evidence type="ECO:0000313" key="3">
    <source>
        <dbReference type="EMBL" id="PNH01948.1"/>
    </source>
</evidence>